<sequence length="191" mass="19229">MSSPHLASHRRGHNGPGGVAGAPPGRPAPPRRPATVLVLLLSGLLAVAAAVGGLLSIAANGEAWARADIGDALGTELPAEGELDALTALLVDERESELAALGAFLILVAVPLLVCVLLSLKAATWARVLVTLTASGTLLAFLAVTAGDTRGALVAAGAFGALATVATLIACWLPATNRYAREVGAARRARR</sequence>
<keyword evidence="5" id="KW-1185">Reference proteome</keyword>
<dbReference type="Proteomes" id="UP000275024">
    <property type="component" value="Unassembled WGS sequence"/>
</dbReference>
<dbReference type="EMBL" id="RBDX01000010">
    <property type="protein sequence ID" value="RKN08682.1"/>
    <property type="molecule type" value="Genomic_DNA"/>
</dbReference>
<feature type="transmembrane region" description="Helical" evidence="2">
    <location>
        <begin position="36"/>
        <end position="59"/>
    </location>
</feature>
<evidence type="ECO:0000256" key="2">
    <source>
        <dbReference type="SAM" id="Phobius"/>
    </source>
</evidence>
<keyword evidence="2" id="KW-0812">Transmembrane</keyword>
<reference evidence="5 6" key="1">
    <citation type="submission" date="2018-09" db="EMBL/GenBank/DDBJ databases">
        <title>Streptomyces sp. nov. DS1-2, an endophytic actinomycete isolated from roots of Dendrobium scabrilingue.</title>
        <authorList>
            <person name="Kuncharoen N."/>
            <person name="Kudo T."/>
            <person name="Ohkuma M."/>
            <person name="Yuki M."/>
            <person name="Tanasupawat S."/>
        </authorList>
    </citation>
    <scope>NUCLEOTIDE SEQUENCE [LARGE SCALE GENOMIC DNA]</scope>
    <source>
        <strain evidence="3 6">AZ1-7</strain>
        <strain evidence="4 5">DS1-2</strain>
    </source>
</reference>
<feature type="transmembrane region" description="Helical" evidence="2">
    <location>
        <begin position="98"/>
        <end position="118"/>
    </location>
</feature>
<dbReference type="Proteomes" id="UP000268652">
    <property type="component" value="Unassembled WGS sequence"/>
</dbReference>
<evidence type="ECO:0000313" key="6">
    <source>
        <dbReference type="Proteomes" id="UP000275024"/>
    </source>
</evidence>
<comment type="caution">
    <text evidence="3">The sequence shown here is derived from an EMBL/GenBank/DDBJ whole genome shotgun (WGS) entry which is preliminary data.</text>
</comment>
<accession>A0A3A9W7I2</accession>
<evidence type="ECO:0000313" key="3">
    <source>
        <dbReference type="EMBL" id="RKN08682.1"/>
    </source>
</evidence>
<proteinExistence type="predicted"/>
<feature type="transmembrane region" description="Helical" evidence="2">
    <location>
        <begin position="152"/>
        <end position="173"/>
    </location>
</feature>
<feature type="region of interest" description="Disordered" evidence="1">
    <location>
        <begin position="1"/>
        <end position="28"/>
    </location>
</feature>
<evidence type="ECO:0000313" key="5">
    <source>
        <dbReference type="Proteomes" id="UP000268652"/>
    </source>
</evidence>
<dbReference type="AlphaFoldDB" id="A0A3A9W7I2"/>
<keyword evidence="2" id="KW-1133">Transmembrane helix</keyword>
<evidence type="ECO:0000313" key="4">
    <source>
        <dbReference type="EMBL" id="RKN21840.1"/>
    </source>
</evidence>
<feature type="transmembrane region" description="Helical" evidence="2">
    <location>
        <begin position="125"/>
        <end position="146"/>
    </location>
</feature>
<name>A0A3A9W7I2_9ACTN</name>
<dbReference type="RefSeq" id="WP_120697761.1">
    <property type="nucleotide sequence ID" value="NZ_RBDX01000010.1"/>
</dbReference>
<gene>
    <name evidence="4" type="ORF">D7318_15880</name>
    <name evidence="3" type="ORF">D7319_14925</name>
</gene>
<keyword evidence="2" id="KW-0472">Membrane</keyword>
<dbReference type="EMBL" id="RBDY01000010">
    <property type="protein sequence ID" value="RKN21840.1"/>
    <property type="molecule type" value="Genomic_DNA"/>
</dbReference>
<evidence type="ECO:0000256" key="1">
    <source>
        <dbReference type="SAM" id="MobiDB-lite"/>
    </source>
</evidence>
<protein>
    <submittedName>
        <fullName evidence="3">Uncharacterized protein</fullName>
    </submittedName>
</protein>
<organism evidence="3 6">
    <name type="scientific">Streptomyces radicis</name>
    <dbReference type="NCBI Taxonomy" id="1750517"/>
    <lineage>
        <taxon>Bacteria</taxon>
        <taxon>Bacillati</taxon>
        <taxon>Actinomycetota</taxon>
        <taxon>Actinomycetes</taxon>
        <taxon>Kitasatosporales</taxon>
        <taxon>Streptomycetaceae</taxon>
        <taxon>Streptomyces</taxon>
    </lineage>
</organism>